<sequence length="50" mass="5686">MGILSCLCQVWNMTFQLILDALARRGIALDLKKVWPGEPRASQKGQRWEG</sequence>
<evidence type="ECO:0000313" key="1">
    <source>
        <dbReference type="EMBL" id="SGY44415.1"/>
    </source>
</evidence>
<reference evidence="1 2" key="1">
    <citation type="submission" date="2016-11" db="EMBL/GenBank/DDBJ databases">
        <authorList>
            <person name="Jaros S."/>
            <person name="Januszkiewicz K."/>
            <person name="Wedrychowicz H."/>
        </authorList>
    </citation>
    <scope>NUCLEOTIDE SEQUENCE [LARGE SCALE GENOMIC DNA]</scope>
</reference>
<dbReference type="EMBL" id="FQNC01000043">
    <property type="protein sequence ID" value="SGY44415.1"/>
    <property type="molecule type" value="Genomic_DNA"/>
</dbReference>
<gene>
    <name evidence="1" type="primary">BQ5605_C001g00154</name>
    <name evidence="1" type="ORF">BQ5605_C001G00154</name>
</gene>
<name>A0A2X0MWX7_9BASI</name>
<keyword evidence="2" id="KW-1185">Reference proteome</keyword>
<proteinExistence type="predicted"/>
<evidence type="ECO:0000313" key="2">
    <source>
        <dbReference type="Proteomes" id="UP000249464"/>
    </source>
</evidence>
<dbReference type="AlphaFoldDB" id="A0A2X0MWX7"/>
<protein>
    <submittedName>
        <fullName evidence="1">BQ5605_C001g00154 protein</fullName>
    </submittedName>
</protein>
<accession>A0A2X0MWX7</accession>
<dbReference type="Proteomes" id="UP000249464">
    <property type="component" value="Unassembled WGS sequence"/>
</dbReference>
<organism evidence="1 2">
    <name type="scientific">Microbotryum silenes-dioicae</name>
    <dbReference type="NCBI Taxonomy" id="796604"/>
    <lineage>
        <taxon>Eukaryota</taxon>
        <taxon>Fungi</taxon>
        <taxon>Dikarya</taxon>
        <taxon>Basidiomycota</taxon>
        <taxon>Pucciniomycotina</taxon>
        <taxon>Microbotryomycetes</taxon>
        <taxon>Microbotryales</taxon>
        <taxon>Microbotryaceae</taxon>
        <taxon>Microbotryum</taxon>
    </lineage>
</organism>